<evidence type="ECO:0000256" key="3">
    <source>
        <dbReference type="ARBA" id="ARBA00022679"/>
    </source>
</evidence>
<dbReference type="OrthoDB" id="9812260at2"/>
<name>A0A2N8Z885_9VIBR</name>
<dbReference type="RefSeq" id="WP_102521055.1">
    <property type="nucleotide sequence ID" value="NZ_LT960611.1"/>
</dbReference>
<dbReference type="InterPro" id="IPR029151">
    <property type="entry name" value="Sensor-like_sf"/>
</dbReference>
<dbReference type="EMBL" id="LT960611">
    <property type="protein sequence ID" value="SON48129.1"/>
    <property type="molecule type" value="Genomic_DNA"/>
</dbReference>
<dbReference type="GO" id="GO:0005524">
    <property type="term" value="F:ATP binding"/>
    <property type="evidence" value="ECO:0007669"/>
    <property type="project" value="UniProtKB-KW"/>
</dbReference>
<keyword evidence="6" id="KW-0067">ATP-binding</keyword>
<dbReference type="SUPFAM" id="SSF55785">
    <property type="entry name" value="PYP-like sensor domain (PAS domain)"/>
    <property type="match status" value="1"/>
</dbReference>
<keyword evidence="5 10" id="KW-0418">Kinase</keyword>
<evidence type="ECO:0000256" key="7">
    <source>
        <dbReference type="ARBA" id="ARBA00023012"/>
    </source>
</evidence>
<dbReference type="SUPFAM" id="SSF103190">
    <property type="entry name" value="Sensory domain-like"/>
    <property type="match status" value="2"/>
</dbReference>
<evidence type="ECO:0000313" key="11">
    <source>
        <dbReference type="Proteomes" id="UP000235828"/>
    </source>
</evidence>
<gene>
    <name evidence="10" type="ORF">VTAP4600_A0150</name>
</gene>
<keyword evidence="8" id="KW-0812">Transmembrane</keyword>
<dbReference type="Proteomes" id="UP000235828">
    <property type="component" value="Chromosome A"/>
</dbReference>
<keyword evidence="8" id="KW-0472">Membrane</keyword>
<dbReference type="InterPro" id="IPR048760">
    <property type="entry name" value="VP0354-like_sensor_dom"/>
</dbReference>
<feature type="transmembrane region" description="Helical" evidence="8">
    <location>
        <begin position="312"/>
        <end position="333"/>
    </location>
</feature>
<dbReference type="Gene3D" id="3.30.450.20">
    <property type="entry name" value="PAS domain"/>
    <property type="match status" value="3"/>
</dbReference>
<dbReference type="KEGG" id="vta:A0150"/>
<dbReference type="InterPro" id="IPR035965">
    <property type="entry name" value="PAS-like_dom_sf"/>
</dbReference>
<feature type="transmembrane region" description="Helical" evidence="8">
    <location>
        <begin position="7"/>
        <end position="27"/>
    </location>
</feature>
<dbReference type="AlphaFoldDB" id="A0A2N8Z885"/>
<dbReference type="GO" id="GO:0016301">
    <property type="term" value="F:kinase activity"/>
    <property type="evidence" value="ECO:0007669"/>
    <property type="project" value="UniProtKB-KW"/>
</dbReference>
<dbReference type="NCBIfam" id="TIGR00229">
    <property type="entry name" value="sensory_box"/>
    <property type="match status" value="1"/>
</dbReference>
<dbReference type="Pfam" id="PF21623">
    <property type="entry name" value="HK_sensor_dom_bact"/>
    <property type="match status" value="1"/>
</dbReference>
<evidence type="ECO:0000256" key="4">
    <source>
        <dbReference type="ARBA" id="ARBA00022741"/>
    </source>
</evidence>
<keyword evidence="4" id="KW-0547">Nucleotide-binding</keyword>
<evidence type="ECO:0000256" key="5">
    <source>
        <dbReference type="ARBA" id="ARBA00022777"/>
    </source>
</evidence>
<evidence type="ECO:0000256" key="6">
    <source>
        <dbReference type="ARBA" id="ARBA00022840"/>
    </source>
</evidence>
<dbReference type="PROSITE" id="PS50112">
    <property type="entry name" value="PAS"/>
    <property type="match status" value="1"/>
</dbReference>
<evidence type="ECO:0000256" key="2">
    <source>
        <dbReference type="ARBA" id="ARBA00022553"/>
    </source>
</evidence>
<evidence type="ECO:0000256" key="8">
    <source>
        <dbReference type="SAM" id="Phobius"/>
    </source>
</evidence>
<evidence type="ECO:0000313" key="10">
    <source>
        <dbReference type="EMBL" id="SON48129.1"/>
    </source>
</evidence>
<dbReference type="GO" id="GO:0005886">
    <property type="term" value="C:plasma membrane"/>
    <property type="evidence" value="ECO:0007669"/>
    <property type="project" value="UniProtKB-SubCell"/>
</dbReference>
<protein>
    <submittedName>
        <fullName evidence="10">Two component Sensor/histidine kinase</fullName>
    </submittedName>
</protein>
<keyword evidence="8" id="KW-1133">Transmembrane helix</keyword>
<sequence>MKLKSVIIYLVLACMLPGILVAIYSHYRYQNIIEQHQTKLTNDSLNQLAYSKREFHDIQAQLSSTMELLGNSHYLFDYLDKPNLHNKTLVEDMWISVAGAQEWFTDIRFVTLDGKSNLGVSYVSDLKSASRNESKFDIVPSEFFAFAKSSQNGEVGSWGIDLKKTNGELVRPYQPILTVFTPVSYNGQRLGYILVNLDVWNLSTIVDFSPKNEFIPEVLTSNGDYLISRQRNKLFGYLLPERERYNFAQLQPQVWDAMLHQPTGHHFSEGSLYVFSSVEFMSGHEVYLLISFDEKKLRKGVKREVDNLTHKALLTLSAVLLFAFPMAYIIHVYRKRSLESKLARAALHGMSAVMISDSRHRIIKVNKEFESMTGFSNDDIVGCNALKLLTEKHR</sequence>
<keyword evidence="11" id="KW-1185">Reference proteome</keyword>
<accession>A0A2N8Z885</accession>
<keyword evidence="3" id="KW-0808">Transferase</keyword>
<comment type="subcellular location">
    <subcellularLocation>
        <location evidence="1">Cell inner membrane</location>
    </subcellularLocation>
</comment>
<dbReference type="GO" id="GO:0000160">
    <property type="term" value="P:phosphorelay signal transduction system"/>
    <property type="evidence" value="ECO:0007669"/>
    <property type="project" value="UniProtKB-KW"/>
</dbReference>
<reference evidence="10 11" key="1">
    <citation type="submission" date="2017-10" db="EMBL/GenBank/DDBJ databases">
        <authorList>
            <person name="Banno H."/>
            <person name="Chua N.-H."/>
        </authorList>
    </citation>
    <scope>NUCLEOTIDE SEQUENCE [LARGE SCALE GENOMIC DNA]</scope>
    <source>
        <strain evidence="10">Vibrio tapetis CECT4600</strain>
    </source>
</reference>
<dbReference type="InterPro" id="IPR000014">
    <property type="entry name" value="PAS"/>
</dbReference>
<evidence type="ECO:0000256" key="1">
    <source>
        <dbReference type="ARBA" id="ARBA00004533"/>
    </source>
</evidence>
<dbReference type="Gene3D" id="1.20.5.170">
    <property type="match status" value="1"/>
</dbReference>
<keyword evidence="2" id="KW-0597">Phosphoprotein</keyword>
<evidence type="ECO:0000259" key="9">
    <source>
        <dbReference type="PROSITE" id="PS50112"/>
    </source>
</evidence>
<feature type="domain" description="PAS" evidence="9">
    <location>
        <begin position="338"/>
        <end position="394"/>
    </location>
</feature>
<keyword evidence="7" id="KW-0902">Two-component regulatory system</keyword>
<proteinExistence type="predicted"/>
<organism evidence="10 11">
    <name type="scientific">Vibrio tapetis subsp. tapetis</name>
    <dbReference type="NCBI Taxonomy" id="1671868"/>
    <lineage>
        <taxon>Bacteria</taxon>
        <taxon>Pseudomonadati</taxon>
        <taxon>Pseudomonadota</taxon>
        <taxon>Gammaproteobacteria</taxon>
        <taxon>Vibrionales</taxon>
        <taxon>Vibrionaceae</taxon>
        <taxon>Vibrio</taxon>
    </lineage>
</organism>